<dbReference type="OrthoDB" id="53356at2"/>
<dbReference type="RefSeq" id="WP_015235372.1">
    <property type="nucleotide sequence ID" value="NC_019793.1"/>
</dbReference>
<dbReference type="EMBL" id="CP003382">
    <property type="protein sequence ID" value="AFZ67064.1"/>
    <property type="molecule type" value="Genomic_DNA"/>
</dbReference>
<gene>
    <name evidence="1" type="ordered locus">Deipe_1523</name>
</gene>
<dbReference type="AlphaFoldDB" id="L0A0T0"/>
<evidence type="ECO:0000313" key="2">
    <source>
        <dbReference type="Proteomes" id="UP000010467"/>
    </source>
</evidence>
<dbReference type="KEGG" id="dpd:Deipe_1523"/>
<organism evidence="1 2">
    <name type="scientific">Deinococcus peraridilitoris (strain DSM 19664 / LMG 22246 / CIP 109416 / KR-200)</name>
    <dbReference type="NCBI Taxonomy" id="937777"/>
    <lineage>
        <taxon>Bacteria</taxon>
        <taxon>Thermotogati</taxon>
        <taxon>Deinococcota</taxon>
        <taxon>Deinococci</taxon>
        <taxon>Deinococcales</taxon>
        <taxon>Deinococcaceae</taxon>
        <taxon>Deinococcus</taxon>
    </lineage>
</organism>
<protein>
    <submittedName>
        <fullName evidence="1">Uncharacterized protein</fullName>
    </submittedName>
</protein>
<dbReference type="Proteomes" id="UP000010467">
    <property type="component" value="Chromosome"/>
</dbReference>
<sequence length="541" mass="59030">MTFSWRLQVFSPNGQPKATRTMREVPIPRSGLRMALEGNANCLEATFSGIWAKLGIEPHDGVTIQESLDDFTTPPRSLFSGYAEISGAPRKTRSSGFTLVGYKERFKKLDCWVLSYPQADAGVTVRAILTDLINQGRVPFLNPDLSLIPVNTGVTVGAVFGNFQSVAVMLDEVVQRLGKPWSWGVDAERRAFLKRTDVGVMTADENGASPTASIERQDVGSANLVTSARFLLGQMSSAVDLTYYSRHLISGDLIATKRVTAPAKTMVGFRAVSNSTLGEATAWVPIKEENSRDLLYASNIVPGGNNVTAPGNAADDDRTSRASNTTLTTTTFDVSYLVQDAALVRDLAALEVSGVEGARLLSCSLQYGYQNSPTSGVVYETTIDLPLREGVNFVMGDLFQAFTHQHPGQNAPYDRLNILFSFRTDDTDVQGYVATARPLFVNREKLLRIAQSAYFRDPAQDPSRATVRGAFLEPGGITHLIPRGAVRETHPTARVEYVLDEKGRTTIISTGQRDDPKDIATKTFIEQRNTSTLLDSMRVGG</sequence>
<dbReference type="STRING" id="937777.Deipe_1523"/>
<dbReference type="PATRIC" id="fig|937777.3.peg.1526"/>
<accession>L0A0T0</accession>
<reference evidence="2" key="1">
    <citation type="submission" date="2012-03" db="EMBL/GenBank/DDBJ databases">
        <title>Complete sequence of chromosome of Deinococcus peraridilitoris DSM 19664.</title>
        <authorList>
            <person name="Lucas S."/>
            <person name="Copeland A."/>
            <person name="Lapidus A."/>
            <person name="Glavina del Rio T."/>
            <person name="Dalin E."/>
            <person name="Tice H."/>
            <person name="Bruce D."/>
            <person name="Goodwin L."/>
            <person name="Pitluck S."/>
            <person name="Peters L."/>
            <person name="Mikhailova N."/>
            <person name="Lu M."/>
            <person name="Kyrpides N."/>
            <person name="Mavromatis K."/>
            <person name="Ivanova N."/>
            <person name="Brettin T."/>
            <person name="Detter J.C."/>
            <person name="Han C."/>
            <person name="Larimer F."/>
            <person name="Land M."/>
            <person name="Hauser L."/>
            <person name="Markowitz V."/>
            <person name="Cheng J.-F."/>
            <person name="Hugenholtz P."/>
            <person name="Woyke T."/>
            <person name="Wu D."/>
            <person name="Pukall R."/>
            <person name="Steenblock K."/>
            <person name="Brambilla E."/>
            <person name="Klenk H.-P."/>
            <person name="Eisen J.A."/>
        </authorList>
    </citation>
    <scope>NUCLEOTIDE SEQUENCE [LARGE SCALE GENOMIC DNA]</scope>
    <source>
        <strain evidence="2">DSM 19664 / LMG 22246 / CIP 109416 / KR-200</strain>
    </source>
</reference>
<evidence type="ECO:0000313" key="1">
    <source>
        <dbReference type="EMBL" id="AFZ67064.1"/>
    </source>
</evidence>
<dbReference type="HOGENOM" id="CLU_509704_0_0_0"/>
<proteinExistence type="predicted"/>
<keyword evidence="2" id="KW-1185">Reference proteome</keyword>
<name>L0A0T0_DEIPD</name>